<evidence type="ECO:0000313" key="2">
    <source>
        <dbReference type="Proteomes" id="UP000024942"/>
    </source>
</evidence>
<evidence type="ECO:0008006" key="3">
    <source>
        <dbReference type="Google" id="ProtNLM"/>
    </source>
</evidence>
<gene>
    <name evidence="1" type="ORF">HOC_08809</name>
</gene>
<keyword evidence="2" id="KW-1185">Reference proteome</keyword>
<name>A0A059G7S6_9PROT</name>
<dbReference type="PATRIC" id="fig|1280953.3.peg.1781"/>
<dbReference type="InterPro" id="IPR025358">
    <property type="entry name" value="DUF4262"/>
</dbReference>
<reference evidence="1 2" key="1">
    <citation type="journal article" date="2014" name="Antonie Van Leeuwenhoek">
        <title>Hyphomonas beringensis sp. nov. and Hyphomonas chukchiensis sp. nov., isolated from surface seawater of the Bering Sea and Chukchi Sea.</title>
        <authorList>
            <person name="Li C."/>
            <person name="Lai Q."/>
            <person name="Li G."/>
            <person name="Dong C."/>
            <person name="Wang J."/>
            <person name="Liao Y."/>
            <person name="Shao Z."/>
        </authorList>
    </citation>
    <scope>NUCLEOTIDE SEQUENCE [LARGE SCALE GENOMIC DNA]</scope>
    <source>
        <strain evidence="1 2">SCH89</strain>
    </source>
</reference>
<dbReference type="AlphaFoldDB" id="A0A059G7S6"/>
<dbReference type="RefSeq" id="WP_035537634.1">
    <property type="nucleotide sequence ID" value="NZ_ARYL01000011.1"/>
</dbReference>
<sequence length="159" mass="18262">MDAPDLTAAEHRILSNIETHGWHSLHVFDPELSKPNFTYSIGFSHTLNAPEFIVFGLHRDVMHGMLWEVFRQIKAGRKVEGEQHWQGLLEDHDCVGKKAGHPKLFTDYVPYADWYWQRLGHRGHPGVVQLVWPGDLGGLYPWDDECAEAVIDAQPQLWV</sequence>
<comment type="caution">
    <text evidence="1">The sequence shown here is derived from an EMBL/GenBank/DDBJ whole genome shotgun (WGS) entry which is preliminary data.</text>
</comment>
<proteinExistence type="predicted"/>
<organism evidence="1 2">
    <name type="scientific">Hyphomonas oceanitis SCH89</name>
    <dbReference type="NCBI Taxonomy" id="1280953"/>
    <lineage>
        <taxon>Bacteria</taxon>
        <taxon>Pseudomonadati</taxon>
        <taxon>Pseudomonadota</taxon>
        <taxon>Alphaproteobacteria</taxon>
        <taxon>Hyphomonadales</taxon>
        <taxon>Hyphomonadaceae</taxon>
        <taxon>Hyphomonas</taxon>
    </lineage>
</organism>
<dbReference type="STRING" id="1280953.HOC_08809"/>
<dbReference type="Proteomes" id="UP000024942">
    <property type="component" value="Unassembled WGS sequence"/>
</dbReference>
<dbReference type="Pfam" id="PF14081">
    <property type="entry name" value="DUF4262"/>
    <property type="match status" value="1"/>
</dbReference>
<dbReference type="eggNOG" id="ENOG5032XI5">
    <property type="taxonomic scope" value="Bacteria"/>
</dbReference>
<evidence type="ECO:0000313" key="1">
    <source>
        <dbReference type="EMBL" id="KDA02784.1"/>
    </source>
</evidence>
<dbReference type="EMBL" id="ARYL01000011">
    <property type="protein sequence ID" value="KDA02784.1"/>
    <property type="molecule type" value="Genomic_DNA"/>
</dbReference>
<accession>A0A059G7S6</accession>
<dbReference type="OrthoDB" id="9793188at2"/>
<protein>
    <recommendedName>
        <fullName evidence="3">DUF4262 domain-containing protein</fullName>
    </recommendedName>
</protein>